<dbReference type="PANTHER" id="PTHR33602:SF1">
    <property type="entry name" value="REGULATORY PROTEIN RECX FAMILY PROTEIN"/>
    <property type="match status" value="1"/>
</dbReference>
<dbReference type="AlphaFoldDB" id="X1P745"/>
<reference evidence="7" key="1">
    <citation type="journal article" date="2014" name="Front. Microbiol.">
        <title>High frequency of phylogenetically diverse reductive dehalogenase-homologous genes in deep subseafloor sedimentary metagenomes.</title>
        <authorList>
            <person name="Kawai M."/>
            <person name="Futagami T."/>
            <person name="Toyoda A."/>
            <person name="Takaki Y."/>
            <person name="Nishi S."/>
            <person name="Hori S."/>
            <person name="Arai W."/>
            <person name="Tsubouchi T."/>
            <person name="Morono Y."/>
            <person name="Uchiyama I."/>
            <person name="Ito T."/>
            <person name="Fujiyama A."/>
            <person name="Inagaki F."/>
            <person name="Takami H."/>
        </authorList>
    </citation>
    <scope>NUCLEOTIDE SEQUENCE</scope>
    <source>
        <strain evidence="7">Expedition CK06-06</strain>
    </source>
</reference>
<evidence type="ECO:0000256" key="4">
    <source>
        <dbReference type="ARBA" id="ARBA00022490"/>
    </source>
</evidence>
<dbReference type="GO" id="GO:0005737">
    <property type="term" value="C:cytoplasm"/>
    <property type="evidence" value="ECO:0007669"/>
    <property type="project" value="UniProtKB-SubCell"/>
</dbReference>
<comment type="caution">
    <text evidence="7">The sequence shown here is derived from an EMBL/GenBank/DDBJ whole genome shotgun (WGS) entry which is preliminary data.</text>
</comment>
<dbReference type="InterPro" id="IPR053924">
    <property type="entry name" value="RecX_HTH_2nd"/>
</dbReference>
<dbReference type="EMBL" id="BARV01036219">
    <property type="protein sequence ID" value="GAI51668.1"/>
    <property type="molecule type" value="Genomic_DNA"/>
</dbReference>
<feature type="domain" description="RecX first three-helical" evidence="6">
    <location>
        <begin position="64"/>
        <end position="101"/>
    </location>
</feature>
<dbReference type="Pfam" id="PF21982">
    <property type="entry name" value="RecX_HTH1"/>
    <property type="match status" value="1"/>
</dbReference>
<dbReference type="InterPro" id="IPR003783">
    <property type="entry name" value="Regulatory_RecX"/>
</dbReference>
<proteinExistence type="inferred from homology"/>
<evidence type="ECO:0000259" key="5">
    <source>
        <dbReference type="Pfam" id="PF02631"/>
    </source>
</evidence>
<dbReference type="Gene3D" id="1.10.10.10">
    <property type="entry name" value="Winged helix-like DNA-binding domain superfamily/Winged helix DNA-binding domain"/>
    <property type="match status" value="2"/>
</dbReference>
<protein>
    <recommendedName>
        <fullName evidence="3">Regulatory protein RecX</fullName>
    </recommendedName>
</protein>
<evidence type="ECO:0000256" key="1">
    <source>
        <dbReference type="ARBA" id="ARBA00004496"/>
    </source>
</evidence>
<name>X1P745_9ZZZZ</name>
<keyword evidence="4" id="KW-0963">Cytoplasm</keyword>
<gene>
    <name evidence="7" type="ORF">S06H3_56318</name>
</gene>
<evidence type="ECO:0000313" key="7">
    <source>
        <dbReference type="EMBL" id="GAI51668.1"/>
    </source>
</evidence>
<evidence type="ECO:0000256" key="3">
    <source>
        <dbReference type="ARBA" id="ARBA00018111"/>
    </source>
</evidence>
<dbReference type="GO" id="GO:0006282">
    <property type="term" value="P:regulation of DNA repair"/>
    <property type="evidence" value="ECO:0007669"/>
    <property type="project" value="InterPro"/>
</dbReference>
<organism evidence="7">
    <name type="scientific">marine sediment metagenome</name>
    <dbReference type="NCBI Taxonomy" id="412755"/>
    <lineage>
        <taxon>unclassified sequences</taxon>
        <taxon>metagenomes</taxon>
        <taxon>ecological metagenomes</taxon>
    </lineage>
</organism>
<dbReference type="InterPro" id="IPR053926">
    <property type="entry name" value="RecX_HTH_1st"/>
</dbReference>
<dbReference type="Pfam" id="PF02631">
    <property type="entry name" value="RecX_HTH2"/>
    <property type="match status" value="1"/>
</dbReference>
<accession>X1P745</accession>
<dbReference type="PANTHER" id="PTHR33602">
    <property type="entry name" value="REGULATORY PROTEIN RECX FAMILY PROTEIN"/>
    <property type="match status" value="1"/>
</dbReference>
<comment type="similarity">
    <text evidence="2">Belongs to the RecX family.</text>
</comment>
<sequence length="140" mass="16727">MGRITAISSQRRNPDRYSIFIEGEFVLGIDKKTVEDMDLRVGKLVDEKDLKKITSQEELNKAQAYALMLLGYRERSLREIKIRMRQKGYEEKLVEKVVKYLKDRNLINDKRFTQLWAESRIKKGYGRWRIQSELEQKRGE</sequence>
<dbReference type="InterPro" id="IPR036388">
    <property type="entry name" value="WH-like_DNA-bd_sf"/>
</dbReference>
<evidence type="ECO:0000256" key="2">
    <source>
        <dbReference type="ARBA" id="ARBA00009695"/>
    </source>
</evidence>
<evidence type="ECO:0000259" key="6">
    <source>
        <dbReference type="Pfam" id="PF21982"/>
    </source>
</evidence>
<feature type="domain" description="RecX second three-helical" evidence="5">
    <location>
        <begin position="108"/>
        <end position="137"/>
    </location>
</feature>
<comment type="subcellular location">
    <subcellularLocation>
        <location evidence="1">Cytoplasm</location>
    </subcellularLocation>
</comment>